<keyword evidence="7" id="KW-0539">Nucleus</keyword>
<dbReference type="Pfam" id="PF00270">
    <property type="entry name" value="DEAD"/>
    <property type="match status" value="1"/>
</dbReference>
<accession>A0A4T0FDM9</accession>
<dbReference type="SMART" id="SM00662">
    <property type="entry name" value="RPOLD"/>
    <property type="match status" value="1"/>
</dbReference>
<dbReference type="InterPro" id="IPR001650">
    <property type="entry name" value="Helicase_C-like"/>
</dbReference>
<feature type="domain" description="Helicase ATP-binding" evidence="9">
    <location>
        <begin position="464"/>
        <end position="644"/>
    </location>
</feature>
<dbReference type="InterPro" id="IPR036643">
    <property type="entry name" value="RNApol_insert_sf"/>
</dbReference>
<dbReference type="PANTHER" id="PTHR11800">
    <property type="entry name" value="DNA-DIRECTED RNA POLYMERASE"/>
    <property type="match status" value="1"/>
</dbReference>
<dbReference type="Gene3D" id="3.40.50.300">
    <property type="entry name" value="P-loop containing nucleotide triphosphate hydrolases"/>
    <property type="match status" value="2"/>
</dbReference>
<evidence type="ECO:0000256" key="4">
    <source>
        <dbReference type="ARBA" id="ARBA00022741"/>
    </source>
</evidence>
<reference evidence="11 12" key="1">
    <citation type="submission" date="2019-03" db="EMBL/GenBank/DDBJ databases">
        <title>Sequencing 23 genomes of Wallemia ichthyophaga.</title>
        <authorList>
            <person name="Gostincar C."/>
        </authorList>
    </citation>
    <scope>NUCLEOTIDE SEQUENCE [LARGE SCALE GENOMIC DNA]</scope>
    <source>
        <strain evidence="11 12">EXF-5753</strain>
    </source>
</reference>
<evidence type="ECO:0000256" key="5">
    <source>
        <dbReference type="ARBA" id="ARBA00022840"/>
    </source>
</evidence>
<comment type="subcellular location">
    <subcellularLocation>
        <location evidence="1">Nucleus</location>
    </subcellularLocation>
</comment>
<evidence type="ECO:0000256" key="8">
    <source>
        <dbReference type="ARBA" id="ARBA00025804"/>
    </source>
</evidence>
<dbReference type="InterPro" id="IPR014001">
    <property type="entry name" value="Helicase_ATP-bd"/>
</dbReference>
<evidence type="ECO:0000259" key="10">
    <source>
        <dbReference type="PROSITE" id="PS51194"/>
    </source>
</evidence>
<dbReference type="InterPro" id="IPR022842">
    <property type="entry name" value="RNAP_Rpo3/Rpb3/RPAC1"/>
</dbReference>
<proteinExistence type="inferred from homology"/>
<dbReference type="HAMAP" id="MF_00320">
    <property type="entry name" value="RNApol_arch_Rpo3"/>
    <property type="match status" value="1"/>
</dbReference>
<dbReference type="InterPro" id="IPR011262">
    <property type="entry name" value="DNA-dir_RNA_pol_insert"/>
</dbReference>
<dbReference type="CDD" id="cd07032">
    <property type="entry name" value="RNAP_I_II_AC40"/>
    <property type="match status" value="1"/>
</dbReference>
<evidence type="ECO:0000259" key="9">
    <source>
        <dbReference type="PROSITE" id="PS51192"/>
    </source>
</evidence>
<dbReference type="Pfam" id="PF00271">
    <property type="entry name" value="Helicase_C"/>
    <property type="match status" value="1"/>
</dbReference>
<dbReference type="InterPro" id="IPR033901">
    <property type="entry name" value="RNAPI/III_AC40"/>
</dbReference>
<dbReference type="Pfam" id="PF01000">
    <property type="entry name" value="RNA_pol_A_bac"/>
    <property type="match status" value="1"/>
</dbReference>
<comment type="similarity">
    <text evidence="8">Belongs to the archaeal Rpo3/eukaryotic RPB3 RNA polymerase subunit family.</text>
</comment>
<dbReference type="Proteomes" id="UP000310189">
    <property type="component" value="Unassembled WGS sequence"/>
</dbReference>
<dbReference type="AlphaFoldDB" id="A0A4T0FDM9"/>
<dbReference type="Gene3D" id="2.170.120.12">
    <property type="entry name" value="DNA-directed RNA polymerase, insert domain"/>
    <property type="match status" value="1"/>
</dbReference>
<dbReference type="PROSITE" id="PS51194">
    <property type="entry name" value="HELICASE_CTER"/>
    <property type="match status" value="1"/>
</dbReference>
<dbReference type="InterPro" id="IPR036603">
    <property type="entry name" value="RBP11-like"/>
</dbReference>
<dbReference type="EMBL" id="SPNW01000121">
    <property type="protein sequence ID" value="TIA85154.1"/>
    <property type="molecule type" value="Genomic_DNA"/>
</dbReference>
<dbReference type="GO" id="GO:0055029">
    <property type="term" value="C:nuclear DNA-directed RNA polymerase complex"/>
    <property type="evidence" value="ECO:0007669"/>
    <property type="project" value="UniProtKB-ARBA"/>
</dbReference>
<dbReference type="GO" id="GO:0003899">
    <property type="term" value="F:DNA-directed RNA polymerase activity"/>
    <property type="evidence" value="ECO:0007669"/>
    <property type="project" value="InterPro"/>
</dbReference>
<dbReference type="GO" id="GO:0046983">
    <property type="term" value="F:protein dimerization activity"/>
    <property type="evidence" value="ECO:0007669"/>
    <property type="project" value="InterPro"/>
</dbReference>
<evidence type="ECO:0000256" key="7">
    <source>
        <dbReference type="ARBA" id="ARBA00023242"/>
    </source>
</evidence>
<dbReference type="NCBIfam" id="NF001988">
    <property type="entry name" value="PRK00783.1"/>
    <property type="match status" value="1"/>
</dbReference>
<evidence type="ECO:0000313" key="12">
    <source>
        <dbReference type="Proteomes" id="UP000310189"/>
    </source>
</evidence>
<organism evidence="11 12">
    <name type="scientific">Wallemia hederae</name>
    <dbReference type="NCBI Taxonomy" id="1540922"/>
    <lineage>
        <taxon>Eukaryota</taxon>
        <taxon>Fungi</taxon>
        <taxon>Dikarya</taxon>
        <taxon>Basidiomycota</taxon>
        <taxon>Wallemiomycotina</taxon>
        <taxon>Wallemiomycetes</taxon>
        <taxon>Wallemiales</taxon>
        <taxon>Wallemiaceae</taxon>
        <taxon>Wallemia</taxon>
    </lineage>
</organism>
<dbReference type="SUPFAM" id="SSF52540">
    <property type="entry name" value="P-loop containing nucleoside triphosphate hydrolases"/>
    <property type="match status" value="1"/>
</dbReference>
<dbReference type="GO" id="GO:0006351">
    <property type="term" value="P:DNA-templated transcription"/>
    <property type="evidence" value="ECO:0007669"/>
    <property type="project" value="InterPro"/>
</dbReference>
<keyword evidence="4" id="KW-0547">Nucleotide-binding</keyword>
<keyword evidence="3" id="KW-0240">DNA-directed RNA polymerase</keyword>
<dbReference type="InterPro" id="IPR050518">
    <property type="entry name" value="Rpo3/RPB3_RNA_Pol_subunit"/>
</dbReference>
<keyword evidence="12" id="KW-1185">Reference proteome</keyword>
<dbReference type="PANTHER" id="PTHR11800:SF13">
    <property type="entry name" value="DNA-DIRECTED RNA POLYMERASES I AND III SUBUNIT RPAC1"/>
    <property type="match status" value="1"/>
</dbReference>
<dbReference type="SUPFAM" id="SSF55257">
    <property type="entry name" value="RBP11-like subunits of RNA polymerase"/>
    <property type="match status" value="1"/>
</dbReference>
<dbReference type="InterPro" id="IPR011545">
    <property type="entry name" value="DEAD/DEAH_box_helicase_dom"/>
</dbReference>
<keyword evidence="5" id="KW-0067">ATP-binding</keyword>
<evidence type="ECO:0000256" key="1">
    <source>
        <dbReference type="ARBA" id="ARBA00004123"/>
    </source>
</evidence>
<dbReference type="PROSITE" id="PS51192">
    <property type="entry name" value="HELICASE_ATP_BIND_1"/>
    <property type="match status" value="1"/>
</dbReference>
<name>A0A4T0FDM9_9BASI</name>
<dbReference type="SMART" id="SM00490">
    <property type="entry name" value="HELICc"/>
    <property type="match status" value="1"/>
</dbReference>
<dbReference type="GO" id="GO:0003676">
    <property type="term" value="F:nucleic acid binding"/>
    <property type="evidence" value="ECO:0007669"/>
    <property type="project" value="InterPro"/>
</dbReference>
<protein>
    <recommendedName>
        <fullName evidence="2">DNA-directed RNA polymerases I and III subunit RPAC1</fullName>
    </recommendedName>
</protein>
<dbReference type="InterPro" id="IPR011263">
    <property type="entry name" value="DNA-dir_RNA_pol_RpoA/D/Rpb3"/>
</dbReference>
<keyword evidence="6" id="KW-0804">Transcription</keyword>
<dbReference type="OrthoDB" id="270173at2759"/>
<evidence type="ECO:0000256" key="2">
    <source>
        <dbReference type="ARBA" id="ARBA00022083"/>
    </source>
</evidence>
<dbReference type="Gene3D" id="3.30.1360.10">
    <property type="entry name" value="RNA polymerase, RBP11-like subunit"/>
    <property type="match status" value="1"/>
</dbReference>
<dbReference type="GO" id="GO:0005736">
    <property type="term" value="C:RNA polymerase I complex"/>
    <property type="evidence" value="ECO:0007669"/>
    <property type="project" value="TreeGrafter"/>
</dbReference>
<dbReference type="GO" id="GO:0005666">
    <property type="term" value="C:RNA polymerase III complex"/>
    <property type="evidence" value="ECO:0007669"/>
    <property type="project" value="TreeGrafter"/>
</dbReference>
<dbReference type="SUPFAM" id="SSF56553">
    <property type="entry name" value="Insert subdomain of RNA polymerase alpha subunit"/>
    <property type="match status" value="1"/>
</dbReference>
<comment type="caution">
    <text evidence="11">The sequence shown here is derived from an EMBL/GenBank/DDBJ whole genome shotgun (WGS) entry which is preliminary data.</text>
</comment>
<evidence type="ECO:0000313" key="11">
    <source>
        <dbReference type="EMBL" id="TIA85154.1"/>
    </source>
</evidence>
<dbReference type="SMART" id="SM00487">
    <property type="entry name" value="DEXDc"/>
    <property type="match status" value="1"/>
</dbReference>
<dbReference type="FunFam" id="2.170.120.12:FF:000003">
    <property type="entry name" value="Dna-directed rna polymerases i and iii subunit"/>
    <property type="match status" value="1"/>
</dbReference>
<evidence type="ECO:0000256" key="3">
    <source>
        <dbReference type="ARBA" id="ARBA00022478"/>
    </source>
</evidence>
<gene>
    <name evidence="11" type="ORF">E3P99_04063</name>
</gene>
<evidence type="ECO:0000256" key="6">
    <source>
        <dbReference type="ARBA" id="ARBA00023163"/>
    </source>
</evidence>
<dbReference type="InterPro" id="IPR027417">
    <property type="entry name" value="P-loop_NTPase"/>
</dbReference>
<dbReference type="GO" id="GO:0005524">
    <property type="term" value="F:ATP binding"/>
    <property type="evidence" value="ECO:0007669"/>
    <property type="project" value="UniProtKB-KW"/>
</dbReference>
<dbReference type="Pfam" id="PF01193">
    <property type="entry name" value="RNA_pol_L"/>
    <property type="match status" value="1"/>
</dbReference>
<sequence length="819" mass="91178">MAEDRNIVRLDKERTHNVHSTDFPGNYPGENHEWNLQRFESNLKTHISEVTDDSVEFDLVGVDPSIANAIRRVMIAEVPAVAVENVFVFNNTSVMHDEVMAHRLGLVPILFDAERLEDFQKGDSPNDQNTIVFTLQIECKRKSKVEPGETNPDKLYENHKVYAKHFTWIPQGAQASDPIFTQSPPRVAYPDILIIKLRPGQALDLELHCVKGVGADHAKFSPAATASYRLLPTVKLHHPIKSEHAELFARCFAPGVVQVTDDGSGGKEAHYVNPRKDTVSREVLRHPEFEGIVELGRIRDHFIFNVETTGAVKAADMLPRSCAVMKNKIQAIRDGLDLIVHGKQEEDGNDDDGEDGDVEMQEISSTLGSSRGYKTVTGFGLRPSEPAVRTNKHQTRGALFNLNRRDRDEHAQKLPSFNKNYVQFTDAVKQFSTVQVVDGLMDSVKNIIGAKTLPTSIQSMSFMSLLDSRPKQSLLAAETGSGKTFAFLIPLIHSLKGSEVSRAQSQSNSHKPRALIMAPTRELCKQLTSQVKALTHVAKLKSTYVHNASEQSEDTINDDILIGSPEQLNKLSELREDFFSGVEWVVVDEADALFEKDFIDATQRTLDQVKQTRGNNVNLVMSTATVNEKFSHFLDENYPKINRLISPKTHTLPRALKLSYAPYHSGNKLADLRNAIFDSMHGGGIANRSKNAKTLVFVNTNDRADKTAQYLNEKGLKAVAMTSLSKGRSRVSNRPIKEFLRGAVESDEQDAPQVLVTTSLLARGLDFGTHVQNVFIAEESGSTVDFLHRAGRTGRAGAQGHVTVMVPNKKYQDLSRRRR</sequence>
<feature type="domain" description="Helicase C-terminal" evidence="10">
    <location>
        <begin position="668"/>
        <end position="819"/>
    </location>
</feature>